<organism evidence="2">
    <name type="scientific">Setaria italica</name>
    <name type="common">Foxtail millet</name>
    <name type="synonym">Panicum italicum</name>
    <dbReference type="NCBI Taxonomy" id="4555"/>
    <lineage>
        <taxon>Eukaryota</taxon>
        <taxon>Viridiplantae</taxon>
        <taxon>Streptophyta</taxon>
        <taxon>Embryophyta</taxon>
        <taxon>Tracheophyta</taxon>
        <taxon>Spermatophyta</taxon>
        <taxon>Magnoliopsida</taxon>
        <taxon>Liliopsida</taxon>
        <taxon>Poales</taxon>
        <taxon>Poaceae</taxon>
        <taxon>PACMAD clade</taxon>
        <taxon>Panicoideae</taxon>
        <taxon>Panicodae</taxon>
        <taxon>Paniceae</taxon>
        <taxon>Cenchrinae</taxon>
        <taxon>Setaria</taxon>
    </lineage>
</organism>
<evidence type="ECO:0000313" key="2">
    <source>
        <dbReference type="EMBL" id="RCV22280.1"/>
    </source>
</evidence>
<feature type="compositionally biased region" description="Gly residues" evidence="1">
    <location>
        <begin position="176"/>
        <end position="186"/>
    </location>
</feature>
<dbReference type="EMBL" id="CM003531">
    <property type="protein sequence ID" value="RCV22280.1"/>
    <property type="molecule type" value="Genomic_DNA"/>
</dbReference>
<accession>A0A368QYA5</accession>
<protein>
    <submittedName>
        <fullName evidence="2">Uncharacterized protein</fullName>
    </submittedName>
</protein>
<name>A0A368QYA5_SETIT</name>
<proteinExistence type="predicted"/>
<evidence type="ECO:0000256" key="1">
    <source>
        <dbReference type="SAM" id="MobiDB-lite"/>
    </source>
</evidence>
<feature type="compositionally biased region" description="Gly residues" evidence="1">
    <location>
        <begin position="136"/>
        <end position="156"/>
    </location>
</feature>
<gene>
    <name evidence="2" type="ORF">SETIT_4G208200v2</name>
</gene>
<sequence>MTGDWSSMAPLFRVQALKRHRYPSICIPIRHCTVQTRMVEVLAGTASPAASRALASAAAPAARCGAGLRRAGRCSDGRSGAAGGRGLTDGRVWGGAPVGGTALRQAACWQTRPRRWPGGRVRGASTGGWCSDGWSGTAGGRGLTGGQDGARAGGARGPPTKRDGAPAGGAVLRQVRGGGPTGGARRGCGERGAAMAAREEAVKK</sequence>
<reference evidence="2" key="1">
    <citation type="journal article" date="2012" name="Nat. Biotechnol.">
        <title>Reference genome sequence of the model plant Setaria.</title>
        <authorList>
            <person name="Bennetzen J.L."/>
            <person name="Schmutz J."/>
            <person name="Wang H."/>
            <person name="Percifield R."/>
            <person name="Hawkins J."/>
            <person name="Pontaroli A.C."/>
            <person name="Estep M."/>
            <person name="Feng L."/>
            <person name="Vaughn J.N."/>
            <person name="Grimwood J."/>
            <person name="Jenkins J."/>
            <person name="Barry K."/>
            <person name="Lindquist E."/>
            <person name="Hellsten U."/>
            <person name="Deshpande S."/>
            <person name="Wang X."/>
            <person name="Wu X."/>
            <person name="Mitros T."/>
            <person name="Triplett J."/>
            <person name="Yang X."/>
            <person name="Ye C.Y."/>
            <person name="Mauro-Herrera M."/>
            <person name="Wang L."/>
            <person name="Li P."/>
            <person name="Sharma M."/>
            <person name="Sharma R."/>
            <person name="Ronald P.C."/>
            <person name="Panaud O."/>
            <person name="Kellogg E.A."/>
            <person name="Brutnell T.P."/>
            <person name="Doust A.N."/>
            <person name="Tuskan G.A."/>
            <person name="Rokhsar D."/>
            <person name="Devos K.M."/>
        </authorList>
    </citation>
    <scope>NUCLEOTIDE SEQUENCE [LARGE SCALE GENOMIC DNA]</scope>
    <source>
        <strain evidence="2">Yugu1</strain>
    </source>
</reference>
<dbReference type="AlphaFoldDB" id="A0A368QYA5"/>
<reference evidence="2" key="2">
    <citation type="submission" date="2015-07" db="EMBL/GenBank/DDBJ databases">
        <authorList>
            <person name="Noorani M."/>
        </authorList>
    </citation>
    <scope>NUCLEOTIDE SEQUENCE</scope>
    <source>
        <strain evidence="2">Yugu1</strain>
    </source>
</reference>
<feature type="region of interest" description="Disordered" evidence="1">
    <location>
        <begin position="132"/>
        <end position="204"/>
    </location>
</feature>